<proteinExistence type="predicted"/>
<sequence length="141" mass="15020">MTSVARWAARIGKRPVQVGGRSASPIDPRTWTTFDRVKHLPHGVMLGDGLACLDLDHCLQGDVLAPWAVDAITQLPAGSIIYTERSMSGDGVHVFHRAPEAPGRRRVVGGGAVETYSRARFIAVTGDRFEIEGTVGASAAS</sequence>
<dbReference type="Proteomes" id="UP000317344">
    <property type="component" value="Chromosome"/>
</dbReference>
<evidence type="ECO:0000313" key="1">
    <source>
        <dbReference type="EMBL" id="QDQ99349.1"/>
    </source>
</evidence>
<dbReference type="AlphaFoldDB" id="A0A516X8E7"/>
<reference evidence="1 2" key="1">
    <citation type="submission" date="2019-07" db="EMBL/GenBank/DDBJ databases">
        <title>Tomitella cavernea sp. nov., an actinomycete isolated from soil.</title>
        <authorList>
            <person name="Cheng J."/>
        </authorList>
    </citation>
    <scope>NUCLEOTIDE SEQUENCE [LARGE SCALE GENOMIC DNA]</scope>
    <source>
        <strain evidence="1 2">HY188</strain>
    </source>
</reference>
<protein>
    <submittedName>
        <fullName evidence="1">DNA primase</fullName>
    </submittedName>
</protein>
<name>A0A516X8E7_9ACTN</name>
<dbReference type="KEGG" id="toy:FO059_13265"/>
<gene>
    <name evidence="1" type="ORF">FO059_13265</name>
</gene>
<evidence type="ECO:0000313" key="2">
    <source>
        <dbReference type="Proteomes" id="UP000317344"/>
    </source>
</evidence>
<accession>A0A516X8E7</accession>
<reference evidence="1 2" key="2">
    <citation type="submission" date="2019-07" db="EMBL/GenBank/DDBJ databases">
        <authorList>
            <person name="Huang Y."/>
        </authorList>
    </citation>
    <scope>NUCLEOTIDE SEQUENCE [LARGE SCALE GENOMIC DNA]</scope>
    <source>
        <strain evidence="1 2">HY188</strain>
    </source>
</reference>
<dbReference type="EMBL" id="CP041765">
    <property type="protein sequence ID" value="QDQ99349.1"/>
    <property type="molecule type" value="Genomic_DNA"/>
</dbReference>
<dbReference type="OrthoDB" id="3187422at2"/>
<keyword evidence="2" id="KW-1185">Reference proteome</keyword>
<organism evidence="1 2">
    <name type="scientific">Tomitella fengzijianii</name>
    <dbReference type="NCBI Taxonomy" id="2597660"/>
    <lineage>
        <taxon>Bacteria</taxon>
        <taxon>Bacillati</taxon>
        <taxon>Actinomycetota</taxon>
        <taxon>Actinomycetes</taxon>
        <taxon>Mycobacteriales</taxon>
        <taxon>Tomitella</taxon>
    </lineage>
</organism>